<dbReference type="InterPro" id="IPR054707">
    <property type="entry name" value="DhpH_subs-bd"/>
</dbReference>
<gene>
    <name evidence="3" type="ORF">NET02_09075</name>
</gene>
<dbReference type="InterPro" id="IPR053212">
    <property type="entry name" value="DHP_3-monooxygenase"/>
</dbReference>
<dbReference type="SUPFAM" id="SSF54373">
    <property type="entry name" value="FAD-linked reductases, C-terminal domain"/>
    <property type="match status" value="1"/>
</dbReference>
<organism evidence="3 4">
    <name type="scientific">Thermalbibacter longus</name>
    <dbReference type="NCBI Taxonomy" id="2951981"/>
    <lineage>
        <taxon>Bacteria</taxon>
        <taxon>Pseudomonadati</taxon>
        <taxon>Thermomicrobiota</taxon>
        <taxon>Thermomicrobia</taxon>
        <taxon>Thermomicrobiales</taxon>
        <taxon>Thermomicrobiaceae</taxon>
        <taxon>Thermalbibacter</taxon>
    </lineage>
</organism>
<dbReference type="AlphaFoldDB" id="A0AA42BA58"/>
<protein>
    <submittedName>
        <fullName evidence="3">FAD binding domain-containing protein</fullName>
    </submittedName>
</protein>
<evidence type="ECO:0000259" key="2">
    <source>
        <dbReference type="Pfam" id="PF22607"/>
    </source>
</evidence>
<dbReference type="InterPro" id="IPR002938">
    <property type="entry name" value="FAD-bd"/>
</dbReference>
<dbReference type="EMBL" id="JAMSLR010000005">
    <property type="protein sequence ID" value="MCM8749297.1"/>
    <property type="molecule type" value="Genomic_DNA"/>
</dbReference>
<dbReference type="NCBIfam" id="NF005566">
    <property type="entry name" value="PRK07236.1"/>
    <property type="match status" value="1"/>
</dbReference>
<dbReference type="SUPFAM" id="SSF51905">
    <property type="entry name" value="FAD/NAD(P)-binding domain"/>
    <property type="match status" value="1"/>
</dbReference>
<dbReference type="PANTHER" id="PTHR47469:SF2">
    <property type="entry name" value="OS06G0597600 PROTEIN"/>
    <property type="match status" value="1"/>
</dbReference>
<dbReference type="Proteomes" id="UP001165306">
    <property type="component" value="Unassembled WGS sequence"/>
</dbReference>
<accession>A0AA42BA58</accession>
<reference evidence="3" key="1">
    <citation type="submission" date="2022-06" db="EMBL/GenBank/DDBJ databases">
        <title>CFH 74404 Thermomicrobiaceae sp.</title>
        <authorList>
            <person name="Ming H."/>
            <person name="Li W.-J."/>
            <person name="Zhao Z."/>
        </authorList>
    </citation>
    <scope>NUCLEOTIDE SEQUENCE</scope>
    <source>
        <strain evidence="3">CFH 74404</strain>
    </source>
</reference>
<dbReference type="GO" id="GO:0071949">
    <property type="term" value="F:FAD binding"/>
    <property type="evidence" value="ECO:0007669"/>
    <property type="project" value="InterPro"/>
</dbReference>
<comment type="caution">
    <text evidence="3">The sequence shown here is derived from an EMBL/GenBank/DDBJ whole genome shotgun (WGS) entry which is preliminary data.</text>
</comment>
<sequence length="406" mass="44981">MTSSTSQPRVIVIGGSLGGLNAALWLREAGCDVEVFERVPVPLEDRGAGIVLNPATIRYFIAHRLLDVTQISASAQWFRCMGNGGDLIYEEPCRYRFTSYNVLYRGLLSCFDERRYHLGEECIAFDQDADGVTVRFSSGRVERCDLLVFADGINSIGRRLLLPEVRQQYSGYVAWRGTVEEQELSPQAFAALHEAITYSLQADNHVLSYPIPNRDGTVEDGRRLTNWLWYRNATPGAELEDLLTGRGGERFTTSVPPGFVQERHLRQLREDAAALPPAFAEMIARTREPFLQVIIDIEVPRMAFGRVCLIGDAAFTARPHAAAGSAKAAEDAWKLGEAVKACGGDVVTALERWEPGQLALGRQLVARARHVGTRLQHGRWPVGESLPFGLYEIGDSAFDDELEDLG</sequence>
<evidence type="ECO:0000313" key="4">
    <source>
        <dbReference type="Proteomes" id="UP001165306"/>
    </source>
</evidence>
<name>A0AA42BA58_9BACT</name>
<evidence type="ECO:0000313" key="3">
    <source>
        <dbReference type="EMBL" id="MCM8749297.1"/>
    </source>
</evidence>
<dbReference type="Gene3D" id="3.50.50.60">
    <property type="entry name" value="FAD/NAD(P)-binding domain"/>
    <property type="match status" value="2"/>
</dbReference>
<feature type="domain" description="2,6-dihydroxypyridine 3-monooxygenase substrate binding" evidence="2">
    <location>
        <begin position="169"/>
        <end position="296"/>
    </location>
</feature>
<feature type="domain" description="FAD-binding" evidence="1">
    <location>
        <begin position="300"/>
        <end position="338"/>
    </location>
</feature>
<evidence type="ECO:0000259" key="1">
    <source>
        <dbReference type="Pfam" id="PF01494"/>
    </source>
</evidence>
<keyword evidence="4" id="KW-1185">Reference proteome</keyword>
<dbReference type="PRINTS" id="PR00420">
    <property type="entry name" value="RNGMNOXGNASE"/>
</dbReference>
<dbReference type="Pfam" id="PF01494">
    <property type="entry name" value="FAD_binding_3"/>
    <property type="match status" value="1"/>
</dbReference>
<proteinExistence type="predicted"/>
<dbReference type="Pfam" id="PF22607">
    <property type="entry name" value="FAD_binding-like"/>
    <property type="match status" value="1"/>
</dbReference>
<dbReference type="RefSeq" id="WP_284057077.1">
    <property type="nucleotide sequence ID" value="NZ_JAMSLR010000005.1"/>
</dbReference>
<dbReference type="PANTHER" id="PTHR47469">
    <property type="entry name" value="MONOOXYGENASE-LIKE"/>
    <property type="match status" value="1"/>
</dbReference>
<dbReference type="InterPro" id="IPR036188">
    <property type="entry name" value="FAD/NAD-bd_sf"/>
</dbReference>